<dbReference type="PRINTS" id="PR00683">
    <property type="entry name" value="SPECTRINPH"/>
</dbReference>
<dbReference type="CDD" id="cd00171">
    <property type="entry name" value="Sec7"/>
    <property type="match status" value="1"/>
</dbReference>
<evidence type="ECO:0000313" key="9">
    <source>
        <dbReference type="Proteomes" id="UP001274896"/>
    </source>
</evidence>
<dbReference type="Pfam" id="PF01369">
    <property type="entry name" value="Sec7"/>
    <property type="match status" value="1"/>
</dbReference>
<gene>
    <name evidence="8" type="ORF">QTP70_021163</name>
</gene>
<feature type="domain" description="SEC7" evidence="7">
    <location>
        <begin position="394"/>
        <end position="598"/>
    </location>
</feature>
<dbReference type="InterPro" id="IPR023394">
    <property type="entry name" value="Sec7_C_sf"/>
</dbReference>
<evidence type="ECO:0000313" key="8">
    <source>
        <dbReference type="EMBL" id="KAK3535864.1"/>
    </source>
</evidence>
<dbReference type="GO" id="GO:0005543">
    <property type="term" value="F:phospholipid binding"/>
    <property type="evidence" value="ECO:0007669"/>
    <property type="project" value="InterPro"/>
</dbReference>
<dbReference type="InterPro" id="IPR011993">
    <property type="entry name" value="PH-like_dom_sf"/>
</dbReference>
<dbReference type="PANTHER" id="PTHR10663">
    <property type="entry name" value="GUANYL-NUCLEOTIDE EXCHANGE FACTOR"/>
    <property type="match status" value="1"/>
</dbReference>
<sequence>VTFDSYLDCQLTVTNEVTMSQEGQDDPLHIDAPPPNTPPEPQQDTDSPETGSVEKDTEETGIQEDAAEKRDAGETLSEEAGPDERNKDTLTNGAEEEERRKEEEQVKDDAGKNGETEHSNGDIIECEGCDESLPQLEDSAEPQHTVSLQNGTREDSEGQEEEQDCEKEPGQGNLDAFSSTFELSVEEADTEVEGEDEPLNQDSFSSAFERIVEQVGESTTVEEEEEEDDGEDERDRTKESQDGFSSTFERIVESELLRGGTCYSSLDSLDVLSLTDETDSCVSFEAPLTPLIQQRVLTGPEPPELELETVQESAETQEGEGDGDEAGSDSPLHTSIPGSRSENVLSQPAQWSIPNGFHNDLAGNTQKTAILASSVSDANLTDGLCDSDSELGSLETLERGSTDTLSNGCRADAEAAKRLAKRLFYLEGFKRCDVARHLGKNNEFSQMVASEYLSFFDFTGLSLDRALRNFLKAFPLMGETQERERVLVHFSKRFCHFFPFPYWLQFMSATMYLYSCHTKLGNKKHWSLNHLKNGRVQPKDGAHTLTCALMLLNTDLHGHNIGKKMSCQQFISNLDGLNDGKDFPKDLLKVLYNSIKNEKLEWAIEEEELRKSLSELVEDQCEAGGKRVVRVTDGSNPFIAIPLLLNATTYKHGILTRKSHADMDGKRTPRGRRGWKKFYAVLKGMILYLQKDEYKPDKDLSEVDLKNAVRVHHALATRACDYSKKPNVLKLKTSDWRVFLFQAPSEEEMMSWIFRINLVAALFSAPAFPAAIGSMKKFCRPLLPSSTTRLKQEEQLKCHESKLKQISLEVEEHKRNPPELTPKSKESEEYRIKEHYLTYEKSRYETYVNLLQAKLCVGSDDLDKIEASVFSGDSRDSQMRKTQSSPSISHAHGLNGRATHKHTSDSSN</sequence>
<dbReference type="SUPFAM" id="SSF48425">
    <property type="entry name" value="Sec7 domain"/>
    <property type="match status" value="1"/>
</dbReference>
<feature type="non-terminal residue" evidence="8">
    <location>
        <position position="1"/>
    </location>
</feature>
<dbReference type="InterPro" id="IPR035999">
    <property type="entry name" value="Sec7_dom_sf"/>
</dbReference>
<feature type="domain" description="PH" evidence="6">
    <location>
        <begin position="648"/>
        <end position="761"/>
    </location>
</feature>
<keyword evidence="9" id="KW-1185">Reference proteome</keyword>
<feature type="region of interest" description="Disordered" evidence="5">
    <location>
        <begin position="308"/>
        <end position="344"/>
    </location>
</feature>
<dbReference type="FunFam" id="2.30.29.30:FF:000054">
    <property type="entry name" value="PH and SEC7 domain-containing protein 3"/>
    <property type="match status" value="1"/>
</dbReference>
<proteinExistence type="predicted"/>
<name>A0AAE0QY10_9TELE</name>
<evidence type="ECO:0000259" key="7">
    <source>
        <dbReference type="PROSITE" id="PS50190"/>
    </source>
</evidence>
<dbReference type="InterPro" id="IPR000904">
    <property type="entry name" value="Sec7_dom"/>
</dbReference>
<evidence type="ECO:0008006" key="10">
    <source>
        <dbReference type="Google" id="ProtNLM"/>
    </source>
</evidence>
<evidence type="ECO:0000256" key="2">
    <source>
        <dbReference type="ARBA" id="ARBA00022475"/>
    </source>
</evidence>
<dbReference type="SMART" id="SM00222">
    <property type="entry name" value="Sec7"/>
    <property type="match status" value="1"/>
</dbReference>
<keyword evidence="4" id="KW-0175">Coiled coil</keyword>
<feature type="region of interest" description="Disordered" evidence="5">
    <location>
        <begin position="870"/>
        <end position="908"/>
    </location>
</feature>
<feature type="compositionally biased region" description="Pro residues" evidence="5">
    <location>
        <begin position="32"/>
        <end position="41"/>
    </location>
</feature>
<comment type="subcellular location">
    <subcellularLocation>
        <location evidence="1">Cell projection</location>
        <location evidence="1">Ruffle membrane</location>
    </subcellularLocation>
</comment>
<feature type="compositionally biased region" description="Polar residues" evidence="5">
    <location>
        <begin position="142"/>
        <end position="151"/>
    </location>
</feature>
<feature type="coiled-coil region" evidence="4">
    <location>
        <begin position="789"/>
        <end position="816"/>
    </location>
</feature>
<accession>A0AAE0QY10</accession>
<dbReference type="InterPro" id="IPR041681">
    <property type="entry name" value="PH_9"/>
</dbReference>
<dbReference type="AlphaFoldDB" id="A0AAE0QY10"/>
<evidence type="ECO:0000259" key="6">
    <source>
        <dbReference type="PROSITE" id="PS50003"/>
    </source>
</evidence>
<dbReference type="PROSITE" id="PS50003">
    <property type="entry name" value="PH_DOMAIN"/>
    <property type="match status" value="1"/>
</dbReference>
<dbReference type="Gene3D" id="1.10.1000.11">
    <property type="entry name" value="Arf Nucleotide-binding Site Opener,domain 2"/>
    <property type="match status" value="1"/>
</dbReference>
<dbReference type="InterPro" id="IPR001605">
    <property type="entry name" value="PH_dom-spectrin-type"/>
</dbReference>
<feature type="compositionally biased region" description="Acidic residues" evidence="5">
    <location>
        <begin position="220"/>
        <end position="232"/>
    </location>
</feature>
<dbReference type="PROSITE" id="PS50190">
    <property type="entry name" value="SEC7"/>
    <property type="match status" value="1"/>
</dbReference>
<dbReference type="SMART" id="SM00233">
    <property type="entry name" value="PH"/>
    <property type="match status" value="1"/>
</dbReference>
<dbReference type="EMBL" id="JAUCMX010000009">
    <property type="protein sequence ID" value="KAK3535864.1"/>
    <property type="molecule type" value="Genomic_DNA"/>
</dbReference>
<feature type="compositionally biased region" description="Acidic residues" evidence="5">
    <location>
        <begin position="184"/>
        <end position="199"/>
    </location>
</feature>
<dbReference type="SUPFAM" id="SSF50729">
    <property type="entry name" value="PH domain-like"/>
    <property type="match status" value="1"/>
</dbReference>
<dbReference type="GO" id="GO:0032587">
    <property type="term" value="C:ruffle membrane"/>
    <property type="evidence" value="ECO:0007669"/>
    <property type="project" value="UniProtKB-SubCell"/>
</dbReference>
<protein>
    <recommendedName>
        <fullName evidence="10">Pleckstrin and Sec7 domain containing 2</fullName>
    </recommendedName>
</protein>
<dbReference type="Pfam" id="PF15410">
    <property type="entry name" value="PH_9"/>
    <property type="match status" value="1"/>
</dbReference>
<keyword evidence="3" id="KW-0472">Membrane</keyword>
<evidence type="ECO:0000256" key="3">
    <source>
        <dbReference type="ARBA" id="ARBA00023136"/>
    </source>
</evidence>
<dbReference type="InterPro" id="IPR001849">
    <property type="entry name" value="PH_domain"/>
</dbReference>
<dbReference type="Gene3D" id="2.30.29.30">
    <property type="entry name" value="Pleckstrin-homology domain (PH domain)/Phosphotyrosine-binding domain (PTB)"/>
    <property type="match status" value="1"/>
</dbReference>
<evidence type="ECO:0000256" key="5">
    <source>
        <dbReference type="SAM" id="MobiDB-lite"/>
    </source>
</evidence>
<reference evidence="8" key="1">
    <citation type="submission" date="2023-06" db="EMBL/GenBank/DDBJ databases">
        <title>Male Hemibagrus guttatus genome.</title>
        <authorList>
            <person name="Bian C."/>
        </authorList>
    </citation>
    <scope>NUCLEOTIDE SEQUENCE</scope>
    <source>
        <strain evidence="8">Male_cb2023</strain>
        <tissue evidence="8">Muscle</tissue>
    </source>
</reference>
<evidence type="ECO:0000256" key="4">
    <source>
        <dbReference type="SAM" id="Coils"/>
    </source>
</evidence>
<dbReference type="GO" id="GO:0005085">
    <property type="term" value="F:guanyl-nucleotide exchange factor activity"/>
    <property type="evidence" value="ECO:0007669"/>
    <property type="project" value="InterPro"/>
</dbReference>
<feature type="compositionally biased region" description="Basic and acidic residues" evidence="5">
    <location>
        <begin position="97"/>
        <end position="120"/>
    </location>
</feature>
<dbReference type="PANTHER" id="PTHR10663:SF329">
    <property type="entry name" value="PH AND SEC7 DOMAIN-CONTAINING PROTEIN 2"/>
    <property type="match status" value="1"/>
</dbReference>
<feature type="compositionally biased region" description="Acidic residues" evidence="5">
    <location>
        <begin position="308"/>
        <end position="327"/>
    </location>
</feature>
<dbReference type="GO" id="GO:0032012">
    <property type="term" value="P:regulation of ARF protein signal transduction"/>
    <property type="evidence" value="ECO:0007669"/>
    <property type="project" value="InterPro"/>
</dbReference>
<dbReference type="CDD" id="cd13295">
    <property type="entry name" value="PH_EFA6"/>
    <property type="match status" value="1"/>
</dbReference>
<keyword evidence="2" id="KW-1003">Cell membrane</keyword>
<feature type="region of interest" description="Disordered" evidence="5">
    <location>
        <begin position="17"/>
        <end position="248"/>
    </location>
</feature>
<comment type="caution">
    <text evidence="8">The sequence shown here is derived from an EMBL/GenBank/DDBJ whole genome shotgun (WGS) entry which is preliminary data.</text>
</comment>
<dbReference type="Proteomes" id="UP001274896">
    <property type="component" value="Unassembled WGS sequence"/>
</dbReference>
<feature type="compositionally biased region" description="Polar residues" evidence="5">
    <location>
        <begin position="331"/>
        <end position="344"/>
    </location>
</feature>
<organism evidence="8 9">
    <name type="scientific">Hemibagrus guttatus</name>
    <dbReference type="NCBI Taxonomy" id="175788"/>
    <lineage>
        <taxon>Eukaryota</taxon>
        <taxon>Metazoa</taxon>
        <taxon>Chordata</taxon>
        <taxon>Craniata</taxon>
        <taxon>Vertebrata</taxon>
        <taxon>Euteleostomi</taxon>
        <taxon>Actinopterygii</taxon>
        <taxon>Neopterygii</taxon>
        <taxon>Teleostei</taxon>
        <taxon>Ostariophysi</taxon>
        <taxon>Siluriformes</taxon>
        <taxon>Bagridae</taxon>
        <taxon>Hemibagrus</taxon>
    </lineage>
</organism>
<evidence type="ECO:0000256" key="1">
    <source>
        <dbReference type="ARBA" id="ARBA00004632"/>
    </source>
</evidence>